<dbReference type="Proteomes" id="UP001152795">
    <property type="component" value="Unassembled WGS sequence"/>
</dbReference>
<dbReference type="EMBL" id="CACRXK020000284">
    <property type="protein sequence ID" value="CAB3980373.1"/>
    <property type="molecule type" value="Genomic_DNA"/>
</dbReference>
<dbReference type="AlphaFoldDB" id="A0A7D9DBC3"/>
<organism evidence="1 2">
    <name type="scientific">Paramuricea clavata</name>
    <name type="common">Red gorgonian</name>
    <name type="synonym">Violescent sea-whip</name>
    <dbReference type="NCBI Taxonomy" id="317549"/>
    <lineage>
        <taxon>Eukaryota</taxon>
        <taxon>Metazoa</taxon>
        <taxon>Cnidaria</taxon>
        <taxon>Anthozoa</taxon>
        <taxon>Octocorallia</taxon>
        <taxon>Malacalcyonacea</taxon>
        <taxon>Plexauridae</taxon>
        <taxon>Paramuricea</taxon>
    </lineage>
</organism>
<comment type="caution">
    <text evidence="1">The sequence shown here is derived from an EMBL/GenBank/DDBJ whole genome shotgun (WGS) entry which is preliminary data.</text>
</comment>
<reference evidence="1" key="1">
    <citation type="submission" date="2020-04" db="EMBL/GenBank/DDBJ databases">
        <authorList>
            <person name="Alioto T."/>
            <person name="Alioto T."/>
            <person name="Gomez Garrido J."/>
        </authorList>
    </citation>
    <scope>NUCLEOTIDE SEQUENCE</scope>
    <source>
        <strain evidence="1">A484AB</strain>
    </source>
</reference>
<gene>
    <name evidence="1" type="ORF">PACLA_8A036674</name>
</gene>
<protein>
    <submittedName>
        <fullName evidence="1">Uncharacterized protein</fullName>
    </submittedName>
</protein>
<proteinExistence type="predicted"/>
<evidence type="ECO:0000313" key="1">
    <source>
        <dbReference type="EMBL" id="CAB3980373.1"/>
    </source>
</evidence>
<evidence type="ECO:0000313" key="2">
    <source>
        <dbReference type="Proteomes" id="UP001152795"/>
    </source>
</evidence>
<name>A0A7D9DBC3_PARCT</name>
<accession>A0A7D9DBC3</accession>
<sequence>MYNQAEGEISDKTITEIKKCLLTPLEILNKSEKEKHMIVDLWCHFGKVFVSGVDEEEAKKIMTPADISGRLIQTTSSGIKNKDTNAYWKVSFEEGVDPLDDSALPNFGDENHDFLGLKLDHTQWRYDFDFITPSYRCVRLKAWEGLPADSDEKPPIEVKNILTPVALQAEEGIKAWICNPSITVLRGEIMIPNSEYDCRLNLRTGSRYVADEVKDGVCLEEDAILSEYLSNCKFDHSSHSMDLPDEKDCQMPQDFLCMYYREAEERIFSATVDGEHFTVTILNEKGWDSDGSDKRDQNQVGIQYI</sequence>
<keyword evidence="2" id="KW-1185">Reference proteome</keyword>
<dbReference type="OrthoDB" id="5961776at2759"/>